<evidence type="ECO:0000313" key="3">
    <source>
        <dbReference type="Proteomes" id="UP000005204"/>
    </source>
</evidence>
<keyword evidence="3" id="KW-1185">Reference proteome</keyword>
<evidence type="ECO:0000256" key="1">
    <source>
        <dbReference type="SAM" id="MobiDB-lite"/>
    </source>
</evidence>
<feature type="compositionally biased region" description="Polar residues" evidence="1">
    <location>
        <begin position="149"/>
        <end position="158"/>
    </location>
</feature>
<sequence length="278" mass="29373">MDPDLANRPGPSREAQGSPKTGPGESTFPTPAARSGATRSRKKARSESDQGSSGGDKRARIGPSSRSREDDNSEESSSTSPSYTTTPSSSCSSSRSGSPEPTPTSKPTPMPRALASTAEVRRCKRTPPRSPSPPISPIPSVRPRGAPALSSTAGNLESTRYMDLEATQLRTHTQSLSIPAAPATVPRTSYAAKAAVRPSTRSIPPRATVPTTSATPTPGTRGRAAELKRHPPILVEVLPNWPSHMAAIRERLGRAPSVRPHGSGFRFLPTSVEEYRAV</sequence>
<feature type="compositionally biased region" description="Low complexity" evidence="1">
    <location>
        <begin position="75"/>
        <end position="99"/>
    </location>
</feature>
<dbReference type="EnsemblMetazoa" id="XM_038019959.1">
    <property type="protein sequence ID" value="XP_037875887.1"/>
    <property type="gene ID" value="LOC119630455"/>
</dbReference>
<reference evidence="2" key="2">
    <citation type="submission" date="2022-06" db="UniProtKB">
        <authorList>
            <consortium name="EnsemblMetazoa"/>
        </authorList>
    </citation>
    <scope>IDENTIFICATION</scope>
    <source>
        <strain evidence="2">p50T (Dazao)</strain>
    </source>
</reference>
<feature type="region of interest" description="Disordered" evidence="1">
    <location>
        <begin position="194"/>
        <end position="224"/>
    </location>
</feature>
<dbReference type="Proteomes" id="UP000005204">
    <property type="component" value="Unassembled WGS sequence"/>
</dbReference>
<evidence type="ECO:0000313" key="2">
    <source>
        <dbReference type="EnsemblMetazoa" id="XP_037875887.1"/>
    </source>
</evidence>
<reference evidence="3" key="1">
    <citation type="journal article" date="2008" name="Insect Biochem. Mol. Biol.">
        <title>The genome of a lepidopteran model insect, the silkworm Bombyx mori.</title>
        <authorList>
            <consortium name="International Silkworm Genome Consortium"/>
        </authorList>
    </citation>
    <scope>NUCLEOTIDE SEQUENCE [LARGE SCALE GENOMIC DNA]</scope>
    <source>
        <strain evidence="3">p50T</strain>
    </source>
</reference>
<feature type="compositionally biased region" description="Pro residues" evidence="1">
    <location>
        <begin position="100"/>
        <end position="110"/>
    </location>
</feature>
<dbReference type="AlphaFoldDB" id="A0A8R2RA75"/>
<accession>A0A8R2RA75</accession>
<proteinExistence type="predicted"/>
<protein>
    <submittedName>
        <fullName evidence="2">Uncharacterized protein</fullName>
    </submittedName>
</protein>
<feature type="region of interest" description="Disordered" evidence="1">
    <location>
        <begin position="1"/>
        <end position="158"/>
    </location>
</feature>
<feature type="compositionally biased region" description="Low complexity" evidence="1">
    <location>
        <begin position="204"/>
        <end position="222"/>
    </location>
</feature>
<feature type="compositionally biased region" description="Pro residues" evidence="1">
    <location>
        <begin position="128"/>
        <end position="137"/>
    </location>
</feature>
<organism evidence="2 3">
    <name type="scientific">Bombyx mori</name>
    <name type="common">Silk moth</name>
    <dbReference type="NCBI Taxonomy" id="7091"/>
    <lineage>
        <taxon>Eukaryota</taxon>
        <taxon>Metazoa</taxon>
        <taxon>Ecdysozoa</taxon>
        <taxon>Arthropoda</taxon>
        <taxon>Hexapoda</taxon>
        <taxon>Insecta</taxon>
        <taxon>Pterygota</taxon>
        <taxon>Neoptera</taxon>
        <taxon>Endopterygota</taxon>
        <taxon>Lepidoptera</taxon>
        <taxon>Glossata</taxon>
        <taxon>Ditrysia</taxon>
        <taxon>Bombycoidea</taxon>
        <taxon>Bombycidae</taxon>
        <taxon>Bombycinae</taxon>
        <taxon>Bombyx</taxon>
    </lineage>
</organism>
<name>A0A8R2RA75_BOMMO</name>